<gene>
    <name evidence="2" type="ORF">cyc_08614</name>
</gene>
<organism evidence="2 3">
    <name type="scientific">Cyclospora cayetanensis</name>
    <dbReference type="NCBI Taxonomy" id="88456"/>
    <lineage>
        <taxon>Eukaryota</taxon>
        <taxon>Sar</taxon>
        <taxon>Alveolata</taxon>
        <taxon>Apicomplexa</taxon>
        <taxon>Conoidasida</taxon>
        <taxon>Coccidia</taxon>
        <taxon>Eucoccidiorida</taxon>
        <taxon>Eimeriorina</taxon>
        <taxon>Eimeriidae</taxon>
        <taxon>Cyclospora</taxon>
    </lineage>
</organism>
<evidence type="ECO:0000313" key="2">
    <source>
        <dbReference type="EMBL" id="OEH78467.1"/>
    </source>
</evidence>
<reference evidence="2 3" key="1">
    <citation type="journal article" date="2016" name="BMC Genomics">
        <title>Comparative genomics reveals Cyclospora cayetanensis possesses coccidia-like metabolism and invasion components but unique surface antigens.</title>
        <authorList>
            <person name="Liu S."/>
            <person name="Wang L."/>
            <person name="Zheng H."/>
            <person name="Xu Z."/>
            <person name="Roellig D.M."/>
            <person name="Li N."/>
            <person name="Frace M.A."/>
            <person name="Tang K."/>
            <person name="Arrowood M.J."/>
            <person name="Moss D.M."/>
            <person name="Zhang L."/>
            <person name="Feng Y."/>
            <person name="Xiao L."/>
        </authorList>
    </citation>
    <scope>NUCLEOTIDE SEQUENCE [LARGE SCALE GENOMIC DNA]</scope>
    <source>
        <strain evidence="2 3">CHN_HEN01</strain>
    </source>
</reference>
<feature type="compositionally biased region" description="Low complexity" evidence="1">
    <location>
        <begin position="79"/>
        <end position="117"/>
    </location>
</feature>
<accession>A0A1D3D4U0</accession>
<feature type="compositionally biased region" description="Basic and acidic residues" evidence="1">
    <location>
        <begin position="1"/>
        <end position="13"/>
    </location>
</feature>
<dbReference type="EMBL" id="JROU02000724">
    <property type="protein sequence ID" value="OEH78467.1"/>
    <property type="molecule type" value="Genomic_DNA"/>
</dbReference>
<dbReference type="VEuPathDB" id="ToxoDB:cyc_08614"/>
<keyword evidence="3" id="KW-1185">Reference proteome</keyword>
<evidence type="ECO:0000256" key="1">
    <source>
        <dbReference type="SAM" id="MobiDB-lite"/>
    </source>
</evidence>
<protein>
    <submittedName>
        <fullName evidence="2">N-terminal domain-containing protein</fullName>
    </submittedName>
</protein>
<dbReference type="AlphaFoldDB" id="A0A1D3D4U0"/>
<sequence length="270" mass="28592">MHEDQAAASHVEDQQEDDDTAPTDSSSHQHQKEAEKATENVVASTAAAETSAAVPAAGEAGRSAAAALAAAAPTDSSGSRSSSQETPSASSEDAALPRASTSSSRSSSRALSEISGSNSAAATFQPFLSVLAQTYGRDEQVQQHKGRHVEAQLEAVAADSSEFSLAHTRQHAETDGSASLSSLAAAARRLNQKAAEDPRLRAAQDEQIQRSIEDDLLEGPEEMRDLWYDVPLHELQQRQWCLYTSGFELLLPAFTTGALAEGQEQDEESS</sequence>
<comment type="caution">
    <text evidence="2">The sequence shown here is derived from an EMBL/GenBank/DDBJ whole genome shotgun (WGS) entry which is preliminary data.</text>
</comment>
<name>A0A1D3D4U0_9EIME</name>
<feature type="region of interest" description="Disordered" evidence="1">
    <location>
        <begin position="1"/>
        <end position="118"/>
    </location>
</feature>
<evidence type="ECO:0000313" key="3">
    <source>
        <dbReference type="Proteomes" id="UP000095192"/>
    </source>
</evidence>
<dbReference type="VEuPathDB" id="ToxoDB:LOC34623610"/>
<dbReference type="InParanoid" id="A0A1D3D4U0"/>
<dbReference type="Proteomes" id="UP000095192">
    <property type="component" value="Unassembled WGS sequence"/>
</dbReference>
<feature type="compositionally biased region" description="Low complexity" evidence="1">
    <location>
        <begin position="39"/>
        <end position="72"/>
    </location>
</feature>
<proteinExistence type="predicted"/>